<dbReference type="InterPro" id="IPR039261">
    <property type="entry name" value="FNR_nucleotide-bd"/>
</dbReference>
<dbReference type="Pfam" id="PF00175">
    <property type="entry name" value="NAD_binding_1"/>
    <property type="match status" value="1"/>
</dbReference>
<dbReference type="Pfam" id="PF00970">
    <property type="entry name" value="FAD_binding_6"/>
    <property type="match status" value="1"/>
</dbReference>
<dbReference type="InterPro" id="IPR008333">
    <property type="entry name" value="Cbr1-like_FAD-bd_dom"/>
</dbReference>
<dbReference type="InterPro" id="IPR050415">
    <property type="entry name" value="MRET"/>
</dbReference>
<dbReference type="RefSeq" id="WP_267981878.1">
    <property type="nucleotide sequence ID" value="NZ_JAPQKF010000009.1"/>
</dbReference>
<dbReference type="EMBL" id="JAUDZE010000009">
    <property type="protein sequence ID" value="MDN0015615.1"/>
    <property type="molecule type" value="Genomic_DNA"/>
</dbReference>
<dbReference type="Proteomes" id="UP001168524">
    <property type="component" value="Unassembled WGS sequence"/>
</dbReference>
<dbReference type="InterPro" id="IPR017938">
    <property type="entry name" value="Riboflavin_synthase-like_b-brl"/>
</dbReference>
<dbReference type="SUPFAM" id="SSF52343">
    <property type="entry name" value="Ferredoxin reductase-like, C-terminal NADP-linked domain"/>
    <property type="match status" value="1"/>
</dbReference>
<dbReference type="SUPFAM" id="SSF63380">
    <property type="entry name" value="Riboflavin synthase domain-like"/>
    <property type="match status" value="1"/>
</dbReference>
<dbReference type="PANTHER" id="PTHR47354">
    <property type="entry name" value="NADH OXIDOREDUCTASE HCR"/>
    <property type="match status" value="1"/>
</dbReference>
<dbReference type="Gene3D" id="3.40.50.80">
    <property type="entry name" value="Nucleotide-binding domain of ferredoxin-NADP reductase (FNR) module"/>
    <property type="match status" value="1"/>
</dbReference>
<name>A0ABT7WSJ5_9GAMM</name>
<accession>A0ABT7WSJ5</accession>
<dbReference type="SUPFAM" id="SSF54292">
    <property type="entry name" value="2Fe-2S ferredoxin-like"/>
    <property type="match status" value="1"/>
</dbReference>
<keyword evidence="3" id="KW-1185">Reference proteome</keyword>
<dbReference type="InterPro" id="IPR036010">
    <property type="entry name" value="2Fe-2S_ferredoxin-like_sf"/>
</dbReference>
<dbReference type="InterPro" id="IPR001433">
    <property type="entry name" value="OxRdtase_FAD/NAD-bd"/>
</dbReference>
<dbReference type="Gene3D" id="2.40.30.10">
    <property type="entry name" value="Translation factors"/>
    <property type="match status" value="1"/>
</dbReference>
<feature type="domain" description="FAD-binding FR-type" evidence="1">
    <location>
        <begin position="30"/>
        <end position="130"/>
    </location>
</feature>
<dbReference type="CDD" id="cd06216">
    <property type="entry name" value="FNR_iron_sulfur_binding_2"/>
    <property type="match status" value="1"/>
</dbReference>
<dbReference type="InterPro" id="IPR001041">
    <property type="entry name" value="2Fe-2S_ferredoxin-type"/>
</dbReference>
<proteinExistence type="predicted"/>
<reference evidence="2" key="1">
    <citation type="submission" date="2023-06" db="EMBL/GenBank/DDBJ databases">
        <title>Two novel species of Acinetobacter isolated from motorbike repairing workshop in Vietnam.</title>
        <authorList>
            <person name="Le N.T.T."/>
        </authorList>
    </citation>
    <scope>NUCLEOTIDE SEQUENCE</scope>
    <source>
        <strain evidence="2">VNH17</strain>
    </source>
</reference>
<dbReference type="PANTHER" id="PTHR47354:SF3">
    <property type="entry name" value="OXIDOREDUCTASE-RELATED"/>
    <property type="match status" value="1"/>
</dbReference>
<evidence type="ECO:0000313" key="2">
    <source>
        <dbReference type="EMBL" id="MDN0015615.1"/>
    </source>
</evidence>
<dbReference type="InterPro" id="IPR012675">
    <property type="entry name" value="Beta-grasp_dom_sf"/>
</dbReference>
<gene>
    <name evidence="2" type="ORF">QTA56_15440</name>
</gene>
<comment type="caution">
    <text evidence="2">The sequence shown here is derived from an EMBL/GenBank/DDBJ whole genome shotgun (WGS) entry which is preliminary data.</text>
</comment>
<dbReference type="Gene3D" id="3.10.20.30">
    <property type="match status" value="1"/>
</dbReference>
<protein>
    <submittedName>
        <fullName evidence="2">Ferredoxin reductase</fullName>
    </submittedName>
</protein>
<organism evidence="2 3">
    <name type="scientific">Acinetobacter thutiue</name>
    <dbReference type="NCBI Taxonomy" id="2998078"/>
    <lineage>
        <taxon>Bacteria</taxon>
        <taxon>Pseudomonadati</taxon>
        <taxon>Pseudomonadota</taxon>
        <taxon>Gammaproteobacteria</taxon>
        <taxon>Moraxellales</taxon>
        <taxon>Moraxellaceae</taxon>
        <taxon>Acinetobacter</taxon>
    </lineage>
</organism>
<sequence length="341" mass="38103">MNAQLSYQPHWVREDFVDFILQKIKPTFAWKRILAEVTGVQSLSKDMVLLTLKPNKNFDIAAVRAGQSILLTLMIHGVYHQRSYSIIDVTAQGEIRLGIKVQGLVSSAVQLLHVGDSIEISQAQGDFVLHQGSQAALLIASGSGITAIYSLLQQAVAQNLKEIHVVYFNRDEIFHSEMLALAEQHPQVKYHFFNTTQQKQHLTVELLAERVPDFQTMQAYACGHHAMMRQAQEIYQQCNAASNFHQEFFQPVQIEQSSEAQPISFRRAQQEFIATTNLLSSAEEAGLRPQHGCRMGVCNRCSCTKVSGVTKNLLTGEIDDQPNQAIKLCVSQALSPVTIDL</sequence>
<dbReference type="CDD" id="cd00207">
    <property type="entry name" value="fer2"/>
    <property type="match status" value="1"/>
</dbReference>
<evidence type="ECO:0000259" key="1">
    <source>
        <dbReference type="PROSITE" id="PS51384"/>
    </source>
</evidence>
<dbReference type="PROSITE" id="PS51384">
    <property type="entry name" value="FAD_FR"/>
    <property type="match status" value="1"/>
</dbReference>
<evidence type="ECO:0000313" key="3">
    <source>
        <dbReference type="Proteomes" id="UP001168524"/>
    </source>
</evidence>
<dbReference type="InterPro" id="IPR017927">
    <property type="entry name" value="FAD-bd_FR_type"/>
</dbReference>